<organism evidence="3">
    <name type="scientific">uncultured Armatimonadetes bacterium</name>
    <dbReference type="NCBI Taxonomy" id="157466"/>
    <lineage>
        <taxon>Bacteria</taxon>
        <taxon>Bacillati</taxon>
        <taxon>Armatimonadota</taxon>
        <taxon>environmental samples</taxon>
    </lineage>
</organism>
<dbReference type="Pfam" id="PF01661">
    <property type="entry name" value="Macro"/>
    <property type="match status" value="1"/>
</dbReference>
<accession>A0A6J4IBA8</accession>
<evidence type="ECO:0000313" key="3">
    <source>
        <dbReference type="EMBL" id="CAA9245381.1"/>
    </source>
</evidence>
<feature type="transmembrane region" description="Helical" evidence="1">
    <location>
        <begin position="9"/>
        <end position="25"/>
    </location>
</feature>
<keyword evidence="1" id="KW-0812">Transmembrane</keyword>
<dbReference type="SUPFAM" id="SSF52949">
    <property type="entry name" value="Macro domain-like"/>
    <property type="match status" value="1"/>
</dbReference>
<gene>
    <name evidence="3" type="ORF">AVDCRST_MAG63-1756</name>
</gene>
<feature type="domain" description="Macro" evidence="2">
    <location>
        <begin position="92"/>
        <end position="264"/>
    </location>
</feature>
<dbReference type="PROSITE" id="PS51154">
    <property type="entry name" value="MACRO"/>
    <property type="match status" value="1"/>
</dbReference>
<dbReference type="Gene3D" id="3.40.220.10">
    <property type="entry name" value="Leucine Aminopeptidase, subunit E, domain 1"/>
    <property type="match status" value="1"/>
</dbReference>
<evidence type="ECO:0000259" key="2">
    <source>
        <dbReference type="PROSITE" id="PS51154"/>
    </source>
</evidence>
<keyword evidence="1" id="KW-1133">Transmembrane helix</keyword>
<dbReference type="EMBL" id="CADCTO010000212">
    <property type="protein sequence ID" value="CAA9245381.1"/>
    <property type="molecule type" value="Genomic_DNA"/>
</dbReference>
<name>A0A6J4IBA8_9BACT</name>
<proteinExistence type="predicted"/>
<dbReference type="InterPro" id="IPR043472">
    <property type="entry name" value="Macro_dom-like"/>
</dbReference>
<dbReference type="InterPro" id="IPR002589">
    <property type="entry name" value="Macro_dom"/>
</dbReference>
<protein>
    <recommendedName>
        <fullName evidence="2">Macro domain-containing protein</fullName>
    </recommendedName>
</protein>
<feature type="transmembrane region" description="Helical" evidence="1">
    <location>
        <begin position="31"/>
        <end position="53"/>
    </location>
</feature>
<sequence length="272" mass="28674">MSPLLTSQVAYILFILCLFLFYGSLVRRGFIAGRAIIGVGVIVGIVAATVSFFHIPIETRRQSPLLFLVLPPAMMALCAAVCVWLAYRAQTVLELATFSVGDTRVGVRYAPAARIEADALLLTTTTVGRMLSSVSAAVGIAAGSQVEKAVVAQAPLGIGKVVATGGGRLAVDQVFHAAVHEPQRPVTEAALRRGMENAAQQARKAGAETIAVPVGSVRGIPLPRAAEIVAEAVLKQRRAFLDITFVALDMRSAPVIREAVERAVNALTPAVR</sequence>
<keyword evidence="1" id="KW-0472">Membrane</keyword>
<feature type="transmembrane region" description="Helical" evidence="1">
    <location>
        <begin position="65"/>
        <end position="87"/>
    </location>
</feature>
<evidence type="ECO:0000256" key="1">
    <source>
        <dbReference type="SAM" id="Phobius"/>
    </source>
</evidence>
<reference evidence="3" key="1">
    <citation type="submission" date="2020-02" db="EMBL/GenBank/DDBJ databases">
        <authorList>
            <person name="Meier V. D."/>
        </authorList>
    </citation>
    <scope>NUCLEOTIDE SEQUENCE</scope>
    <source>
        <strain evidence="3">AVDCRST_MAG63</strain>
    </source>
</reference>
<dbReference type="AlphaFoldDB" id="A0A6J4IBA8"/>